<dbReference type="SUPFAM" id="SSF50104">
    <property type="entry name" value="Translation proteins SH3-like domain"/>
    <property type="match status" value="1"/>
</dbReference>
<dbReference type="Gene3D" id="2.40.50.140">
    <property type="entry name" value="Nucleic acid-binding proteins"/>
    <property type="match status" value="2"/>
</dbReference>
<dbReference type="GO" id="GO:0003746">
    <property type="term" value="F:translation elongation factor activity"/>
    <property type="evidence" value="ECO:0007669"/>
    <property type="project" value="UniProtKB-KW"/>
</dbReference>
<dbReference type="FunFam" id="2.40.50.140:FF:000009">
    <property type="entry name" value="Elongation factor P"/>
    <property type="match status" value="1"/>
</dbReference>
<keyword evidence="4" id="KW-0963">Cytoplasm</keyword>
<dbReference type="InterPro" id="IPR011768">
    <property type="entry name" value="Transl_elongation_fac_P"/>
</dbReference>
<proteinExistence type="inferred from homology"/>
<dbReference type="InterPro" id="IPR013185">
    <property type="entry name" value="Transl_elong_KOW-like"/>
</dbReference>
<comment type="similarity">
    <text evidence="3">Belongs to the elongation factor P family.</text>
</comment>
<dbReference type="FunFam" id="2.30.30.30:FF:000003">
    <property type="entry name" value="Elongation factor P"/>
    <property type="match status" value="1"/>
</dbReference>
<dbReference type="PROSITE" id="PS01275">
    <property type="entry name" value="EFP"/>
    <property type="match status" value="1"/>
</dbReference>
<evidence type="ECO:0000256" key="3">
    <source>
        <dbReference type="ARBA" id="ARBA00009479"/>
    </source>
</evidence>
<dbReference type="InterPro" id="IPR008991">
    <property type="entry name" value="Translation_prot_SH3-like_sf"/>
</dbReference>
<evidence type="ECO:0000256" key="6">
    <source>
        <dbReference type="ARBA" id="ARBA00022917"/>
    </source>
</evidence>
<dbReference type="PIRSF" id="PIRSF005901">
    <property type="entry name" value="EF-P"/>
    <property type="match status" value="1"/>
</dbReference>
<dbReference type="InterPro" id="IPR013852">
    <property type="entry name" value="Transl_elong_P/YeiP_CS"/>
</dbReference>
<protein>
    <recommendedName>
        <fullName evidence="10">Translation elongation factor P/YeiP central domain-containing protein</fullName>
    </recommendedName>
</protein>
<dbReference type="InterPro" id="IPR001059">
    <property type="entry name" value="Transl_elong_P/YeiP_cen"/>
</dbReference>
<feature type="domain" description="Elongation factor P C-terminal" evidence="7">
    <location>
        <begin position="129"/>
        <end position="184"/>
    </location>
</feature>
<dbReference type="HAMAP" id="MF_00141">
    <property type="entry name" value="EF_P"/>
    <property type="match status" value="1"/>
</dbReference>
<evidence type="ECO:0000313" key="9">
    <source>
        <dbReference type="EMBL" id="SVB30833.1"/>
    </source>
</evidence>
<keyword evidence="6" id="KW-0648">Protein biosynthesis</keyword>
<evidence type="ECO:0000256" key="5">
    <source>
        <dbReference type="ARBA" id="ARBA00022768"/>
    </source>
</evidence>
<dbReference type="Pfam" id="PF09285">
    <property type="entry name" value="Elong-fact-P_C"/>
    <property type="match status" value="1"/>
</dbReference>
<dbReference type="Pfam" id="PF01132">
    <property type="entry name" value="EFP"/>
    <property type="match status" value="1"/>
</dbReference>
<dbReference type="GO" id="GO:0005829">
    <property type="term" value="C:cytosol"/>
    <property type="evidence" value="ECO:0007669"/>
    <property type="project" value="UniProtKB-ARBA"/>
</dbReference>
<dbReference type="SMART" id="SM00841">
    <property type="entry name" value="Elong-fact-P_C"/>
    <property type="match status" value="1"/>
</dbReference>
<dbReference type="NCBIfam" id="TIGR00038">
    <property type="entry name" value="efp"/>
    <property type="match status" value="1"/>
</dbReference>
<dbReference type="CDD" id="cd05794">
    <property type="entry name" value="S1_EF-P_repeat_2"/>
    <property type="match status" value="1"/>
</dbReference>
<evidence type="ECO:0000259" key="7">
    <source>
        <dbReference type="SMART" id="SM00841"/>
    </source>
</evidence>
<dbReference type="InterPro" id="IPR020599">
    <property type="entry name" value="Transl_elong_fac_P/YeiP"/>
</dbReference>
<dbReference type="AlphaFoldDB" id="A0A382CZT0"/>
<evidence type="ECO:0008006" key="10">
    <source>
        <dbReference type="Google" id="ProtNLM"/>
    </source>
</evidence>
<dbReference type="Gene3D" id="2.30.30.30">
    <property type="match status" value="1"/>
</dbReference>
<reference evidence="9" key="1">
    <citation type="submission" date="2018-05" db="EMBL/GenBank/DDBJ databases">
        <authorList>
            <person name="Lanie J.A."/>
            <person name="Ng W.-L."/>
            <person name="Kazmierczak K.M."/>
            <person name="Andrzejewski T.M."/>
            <person name="Davidsen T.M."/>
            <person name="Wayne K.J."/>
            <person name="Tettelin H."/>
            <person name="Glass J.I."/>
            <person name="Rusch D."/>
            <person name="Podicherti R."/>
            <person name="Tsui H.-C.T."/>
            <person name="Winkler M.E."/>
        </authorList>
    </citation>
    <scope>NUCLEOTIDE SEQUENCE</scope>
</reference>
<dbReference type="CDD" id="cd04470">
    <property type="entry name" value="S1_EF-P_repeat_1"/>
    <property type="match status" value="1"/>
</dbReference>
<dbReference type="PANTHER" id="PTHR30053">
    <property type="entry name" value="ELONGATION FACTOR P"/>
    <property type="match status" value="1"/>
</dbReference>
<evidence type="ECO:0000256" key="4">
    <source>
        <dbReference type="ARBA" id="ARBA00022490"/>
    </source>
</evidence>
<dbReference type="GO" id="GO:0043043">
    <property type="term" value="P:peptide biosynthetic process"/>
    <property type="evidence" value="ECO:0007669"/>
    <property type="project" value="InterPro"/>
</dbReference>
<keyword evidence="5" id="KW-0251">Elongation factor</keyword>
<dbReference type="Pfam" id="PF08207">
    <property type="entry name" value="EFP_N"/>
    <property type="match status" value="1"/>
</dbReference>
<dbReference type="UniPathway" id="UPA00345"/>
<evidence type="ECO:0000256" key="1">
    <source>
        <dbReference type="ARBA" id="ARBA00004496"/>
    </source>
</evidence>
<dbReference type="EMBL" id="UINC01036604">
    <property type="protein sequence ID" value="SVB30833.1"/>
    <property type="molecule type" value="Genomic_DNA"/>
</dbReference>
<accession>A0A382CZT0</accession>
<comment type="pathway">
    <text evidence="2">Protein biosynthesis; polypeptide chain elongation.</text>
</comment>
<dbReference type="InterPro" id="IPR015365">
    <property type="entry name" value="Elong-fact-P_C"/>
</dbReference>
<organism evidence="9">
    <name type="scientific">marine metagenome</name>
    <dbReference type="NCBI Taxonomy" id="408172"/>
    <lineage>
        <taxon>unclassified sequences</taxon>
        <taxon>metagenomes</taxon>
        <taxon>ecological metagenomes</taxon>
    </lineage>
</organism>
<comment type="subcellular location">
    <subcellularLocation>
        <location evidence="1">Cytoplasm</location>
    </subcellularLocation>
</comment>
<feature type="domain" description="Translation elongation factor P/YeiP central" evidence="8">
    <location>
        <begin position="67"/>
        <end position="121"/>
    </location>
</feature>
<evidence type="ECO:0000256" key="2">
    <source>
        <dbReference type="ARBA" id="ARBA00004815"/>
    </source>
</evidence>
<dbReference type="SMART" id="SM01185">
    <property type="entry name" value="EFP"/>
    <property type="match status" value="1"/>
</dbReference>
<evidence type="ECO:0000259" key="8">
    <source>
        <dbReference type="SMART" id="SM01185"/>
    </source>
</evidence>
<dbReference type="FunFam" id="2.40.50.140:FF:000004">
    <property type="entry name" value="Elongation factor P"/>
    <property type="match status" value="1"/>
</dbReference>
<dbReference type="InterPro" id="IPR014722">
    <property type="entry name" value="Rib_uL2_dom2"/>
</dbReference>
<sequence length="187" mass="20753">MATTADIRNGAVILHKNKRFKIVEFQHVKPGKGGAFVRTKLKDIQSGKIIDKTFNAGAKLEFVRVEAKRMQFLYQDGELFVFMDSDTYDQINVDADTVTDNARYLVAGLIVDLLFDGTEILDIRLPANVVLNVVETEPGFKGNTATGATKPATVETGYSLNVPLFIEEGDHLKINTRNGEYIERAKA</sequence>
<dbReference type="InterPro" id="IPR012340">
    <property type="entry name" value="NA-bd_OB-fold"/>
</dbReference>
<gene>
    <name evidence="9" type="ORF">METZ01_LOCUS183687</name>
</gene>
<dbReference type="SUPFAM" id="SSF50249">
    <property type="entry name" value="Nucleic acid-binding proteins"/>
    <property type="match status" value="2"/>
</dbReference>
<name>A0A382CZT0_9ZZZZ</name>
<dbReference type="PANTHER" id="PTHR30053:SF12">
    <property type="entry name" value="ELONGATION FACTOR P (EF-P) FAMILY PROTEIN"/>
    <property type="match status" value="1"/>
</dbReference>
<dbReference type="NCBIfam" id="NF001810">
    <property type="entry name" value="PRK00529.1"/>
    <property type="match status" value="1"/>
</dbReference>